<keyword evidence="2" id="KW-1185">Reference proteome</keyword>
<name>A0A1B7L9F5_9ENTR</name>
<protein>
    <submittedName>
        <fullName evidence="1">Transposase</fullName>
    </submittedName>
</protein>
<organism evidence="1 2">
    <name type="scientific">Mangrovibacter phragmitis</name>
    <dbReference type="NCBI Taxonomy" id="1691903"/>
    <lineage>
        <taxon>Bacteria</taxon>
        <taxon>Pseudomonadati</taxon>
        <taxon>Pseudomonadota</taxon>
        <taxon>Gammaproteobacteria</taxon>
        <taxon>Enterobacterales</taxon>
        <taxon>Enterobacteriaceae</taxon>
        <taxon>Mangrovibacter</taxon>
    </lineage>
</organism>
<comment type="caution">
    <text evidence="1">The sequence shown here is derived from an EMBL/GenBank/DDBJ whole genome shotgun (WGS) entry which is preliminary data.</text>
</comment>
<proteinExistence type="predicted"/>
<gene>
    <name evidence="1" type="ORF">A9B99_04485</name>
</gene>
<reference evidence="2" key="1">
    <citation type="submission" date="2016-05" db="EMBL/GenBank/DDBJ databases">
        <authorList>
            <person name="Behera P."/>
            <person name="Vaishampayan P."/>
            <person name="Singh N."/>
            <person name="Raina V."/>
            <person name="Suar M."/>
            <person name="Pattnaik A."/>
            <person name="Rastogi G."/>
        </authorList>
    </citation>
    <scope>NUCLEOTIDE SEQUENCE [LARGE SCALE GENOMIC DNA]</scope>
    <source>
        <strain evidence="2">MP23</strain>
    </source>
</reference>
<accession>A0A1B7L9F5</accession>
<dbReference type="Proteomes" id="UP000078225">
    <property type="component" value="Unassembled WGS sequence"/>
</dbReference>
<sequence>MLLFTAPVVEPGFIQAEFTGGGSNTDAFSEFQGFIAEFGRVLFTGRFAG</sequence>
<evidence type="ECO:0000313" key="1">
    <source>
        <dbReference type="EMBL" id="OAT78955.1"/>
    </source>
</evidence>
<dbReference type="AlphaFoldDB" id="A0A1B7L9F5"/>
<evidence type="ECO:0000313" key="2">
    <source>
        <dbReference type="Proteomes" id="UP000078225"/>
    </source>
</evidence>
<dbReference type="EMBL" id="LYRP01000001">
    <property type="protein sequence ID" value="OAT78955.1"/>
    <property type="molecule type" value="Genomic_DNA"/>
</dbReference>